<keyword evidence="13" id="KW-0186">Copper</keyword>
<evidence type="ECO:0000259" key="15">
    <source>
        <dbReference type="PROSITE" id="PS50855"/>
    </source>
</evidence>
<proteinExistence type="inferred from homology"/>
<feature type="transmembrane region" description="Helical" evidence="14">
    <location>
        <begin position="483"/>
        <end position="505"/>
    </location>
</feature>
<dbReference type="EMBL" id="GQ332425">
    <property type="protein sequence ID" value="ACV96749.1"/>
    <property type="molecule type" value="Genomic_DNA"/>
</dbReference>
<evidence type="ECO:0000256" key="3">
    <source>
        <dbReference type="ARBA" id="ARBA00004673"/>
    </source>
</evidence>
<feature type="transmembrane region" description="Helical" evidence="14">
    <location>
        <begin position="237"/>
        <end position="255"/>
    </location>
</feature>
<accession>M1E1P7</accession>
<dbReference type="EC" id="7.1.1.9" evidence="13"/>
<feature type="transmembrane region" description="Helical" evidence="14">
    <location>
        <begin position="411"/>
        <end position="430"/>
    </location>
</feature>
<evidence type="ECO:0000256" key="11">
    <source>
        <dbReference type="ARBA" id="ARBA00023136"/>
    </source>
</evidence>
<dbReference type="Pfam" id="PF00115">
    <property type="entry name" value="COX1"/>
    <property type="match status" value="1"/>
</dbReference>
<feature type="transmembrane region" description="Helical" evidence="14">
    <location>
        <begin position="172"/>
        <end position="205"/>
    </location>
</feature>
<keyword evidence="13" id="KW-0408">Iron</keyword>
<evidence type="ECO:0000256" key="12">
    <source>
        <dbReference type="ARBA" id="ARBA00049512"/>
    </source>
</evidence>
<keyword evidence="6 13" id="KW-0679">Respiratory chain</keyword>
<feature type="domain" description="Cytochrome oxidase subunit I profile" evidence="15">
    <location>
        <begin position="1"/>
        <end position="478"/>
    </location>
</feature>
<reference evidence="16" key="1">
    <citation type="journal article" date="2013" name="BMC Evol. Biol.">
        <title>Comparative analysis of complete mitochondrial genome sequences confirms independent origins of plant-parasitic nematodes.</title>
        <authorList>
            <person name="Sultana T."/>
            <person name="Kim J."/>
            <person name="Lee S.H."/>
            <person name="Han H."/>
            <person name="Kim S."/>
            <person name="Min G.S."/>
            <person name="Nadler S.A."/>
            <person name="Park J.K."/>
        </authorList>
    </citation>
    <scope>NUCLEOTIDE SEQUENCE</scope>
</reference>
<evidence type="ECO:0000256" key="2">
    <source>
        <dbReference type="ARBA" id="ARBA00004141"/>
    </source>
</evidence>
<dbReference type="AlphaFoldDB" id="M1E1P7"/>
<comment type="subcellular location">
    <subcellularLocation>
        <location evidence="2">Membrane</location>
        <topology evidence="2">Multi-pass membrane protein</topology>
    </subcellularLocation>
    <subcellularLocation>
        <location evidence="13">Mitochondrion inner membrane</location>
        <topology evidence="13">Multi-pass membrane protein</topology>
    </subcellularLocation>
</comment>
<evidence type="ECO:0000256" key="13">
    <source>
        <dbReference type="RuleBase" id="RU000369"/>
    </source>
</evidence>
<evidence type="ECO:0000256" key="9">
    <source>
        <dbReference type="ARBA" id="ARBA00022982"/>
    </source>
</evidence>
<keyword evidence="13 16" id="KW-0496">Mitochondrion</keyword>
<feature type="transmembrane region" description="Helical" evidence="14">
    <location>
        <begin position="450"/>
        <end position="471"/>
    </location>
</feature>
<gene>
    <name evidence="16" type="primary">COX1</name>
</gene>
<comment type="cofactor">
    <cofactor evidence="1">
        <name>heme</name>
        <dbReference type="ChEBI" id="CHEBI:30413"/>
    </cofactor>
</comment>
<evidence type="ECO:0000256" key="4">
    <source>
        <dbReference type="ARBA" id="ARBA00009578"/>
    </source>
</evidence>
<dbReference type="InterPro" id="IPR036927">
    <property type="entry name" value="Cyt_c_oxase-like_su1_sf"/>
</dbReference>
<comment type="function">
    <text evidence="13">Component of the cytochrome c oxidase, the last enzyme in the mitochondrial electron transport chain which drives oxidative phosphorylation. The respiratory chain contains 3 multisubunit complexes succinate dehydrogenase (complex II, CII), ubiquinol-cytochrome c oxidoreductase (cytochrome b-c1 complex, complex III, CIII) and cytochrome c oxidase (complex IV, CIV), that cooperate to transfer electrons derived from NADH and succinate to molecular oxygen, creating an electrochemical gradient over the inner membrane that drives transmembrane transport and the ATP synthase. Cytochrome c oxidase is the component of the respiratory chain that catalyzes the reduction of oxygen to water. Electrons originating from reduced cytochrome c in the intermembrane space (IMS) are transferred via the dinuclear copper A center (CU(A)) of subunit 2 and heme A of subunit 1 to the active site in subunit 1, a binuclear center (BNC) formed by heme A3 and copper B (CU(B)). The BNC reduces molecular oxygen to 2 water molecules using 4 electrons from cytochrome c in the IMS and 4 protons from the mitochondrial matrix.</text>
</comment>
<keyword evidence="13" id="KW-0813">Transport</keyword>
<keyword evidence="13" id="KW-0999">Mitochondrion inner membrane</keyword>
<feature type="transmembrane region" description="Helical" evidence="14">
    <location>
        <begin position="76"/>
        <end position="92"/>
    </location>
</feature>
<dbReference type="PRINTS" id="PR01165">
    <property type="entry name" value="CYCOXIDASEI"/>
</dbReference>
<dbReference type="PANTHER" id="PTHR10422:SF18">
    <property type="entry name" value="CYTOCHROME C OXIDASE SUBUNIT 1"/>
    <property type="match status" value="1"/>
</dbReference>
<dbReference type="GO" id="GO:0015990">
    <property type="term" value="P:electron transport coupled proton transport"/>
    <property type="evidence" value="ECO:0007669"/>
    <property type="project" value="TreeGrafter"/>
</dbReference>
<evidence type="ECO:0000256" key="5">
    <source>
        <dbReference type="ARBA" id="ARBA00015947"/>
    </source>
</evidence>
<feature type="transmembrane region" description="Helical" evidence="14">
    <location>
        <begin position="139"/>
        <end position="160"/>
    </location>
</feature>
<geneLocation type="mitochondrion" evidence="16"/>
<feature type="transmembrane region" description="Helical" evidence="14">
    <location>
        <begin position="48"/>
        <end position="70"/>
    </location>
</feature>
<keyword evidence="13" id="KW-0349">Heme</keyword>
<feature type="transmembrane region" description="Helical" evidence="14">
    <location>
        <begin position="267"/>
        <end position="285"/>
    </location>
</feature>
<dbReference type="GO" id="GO:0020037">
    <property type="term" value="F:heme binding"/>
    <property type="evidence" value="ECO:0007669"/>
    <property type="project" value="InterPro"/>
</dbReference>
<evidence type="ECO:0000313" key="16">
    <source>
        <dbReference type="EMBL" id="ACV96749.1"/>
    </source>
</evidence>
<keyword evidence="8" id="KW-1278">Translocase</keyword>
<dbReference type="PROSITE" id="PS00077">
    <property type="entry name" value="COX1_CUB"/>
    <property type="match status" value="1"/>
</dbReference>
<dbReference type="InterPro" id="IPR000883">
    <property type="entry name" value="Cyt_C_Oxase_1"/>
</dbReference>
<feature type="transmembrane region" description="Helical" evidence="14">
    <location>
        <begin position="12"/>
        <end position="32"/>
    </location>
</feature>
<dbReference type="SUPFAM" id="SSF81442">
    <property type="entry name" value="Cytochrome c oxidase subunit I-like"/>
    <property type="match status" value="1"/>
</dbReference>
<keyword evidence="9 13" id="KW-0249">Electron transport</keyword>
<evidence type="ECO:0000256" key="10">
    <source>
        <dbReference type="ARBA" id="ARBA00022989"/>
    </source>
</evidence>
<comment type="catalytic activity">
    <reaction evidence="12">
        <text>4 Fe(II)-[cytochrome c] + O2 + 8 H(+)(in) = 4 Fe(III)-[cytochrome c] + 2 H2O + 4 H(+)(out)</text>
        <dbReference type="Rhea" id="RHEA:11436"/>
        <dbReference type="Rhea" id="RHEA-COMP:10350"/>
        <dbReference type="Rhea" id="RHEA-COMP:14399"/>
        <dbReference type="ChEBI" id="CHEBI:15377"/>
        <dbReference type="ChEBI" id="CHEBI:15378"/>
        <dbReference type="ChEBI" id="CHEBI:15379"/>
        <dbReference type="ChEBI" id="CHEBI:29033"/>
        <dbReference type="ChEBI" id="CHEBI:29034"/>
        <dbReference type="EC" id="7.1.1.9"/>
    </reaction>
    <physiologicalReaction direction="left-to-right" evidence="12">
        <dbReference type="Rhea" id="RHEA:11437"/>
    </physiologicalReaction>
</comment>
<keyword evidence="11 13" id="KW-0472">Membrane</keyword>
<dbReference type="GO" id="GO:0005743">
    <property type="term" value="C:mitochondrial inner membrane"/>
    <property type="evidence" value="ECO:0007669"/>
    <property type="project" value="UniProtKB-SubCell"/>
</dbReference>
<feature type="transmembrane region" description="Helical" evidence="14">
    <location>
        <begin position="104"/>
        <end position="124"/>
    </location>
</feature>
<evidence type="ECO:0000256" key="7">
    <source>
        <dbReference type="ARBA" id="ARBA00022692"/>
    </source>
</evidence>
<evidence type="ECO:0000256" key="1">
    <source>
        <dbReference type="ARBA" id="ARBA00001971"/>
    </source>
</evidence>
<comment type="pathway">
    <text evidence="3 13">Energy metabolism; oxidative phosphorylation.</text>
</comment>
<dbReference type="GO" id="GO:0046872">
    <property type="term" value="F:metal ion binding"/>
    <property type="evidence" value="ECO:0007669"/>
    <property type="project" value="UniProtKB-KW"/>
</dbReference>
<dbReference type="InterPro" id="IPR023615">
    <property type="entry name" value="Cyt_c_Oxase_su1_BS"/>
</dbReference>
<dbReference type="PROSITE" id="PS50855">
    <property type="entry name" value="COX1"/>
    <property type="match status" value="1"/>
</dbReference>
<dbReference type="PANTHER" id="PTHR10422">
    <property type="entry name" value="CYTOCHROME C OXIDASE SUBUNIT 1"/>
    <property type="match status" value="1"/>
</dbReference>
<feature type="transmembrane region" description="Helical" evidence="14">
    <location>
        <begin position="297"/>
        <end position="318"/>
    </location>
</feature>
<feature type="transmembrane region" description="Helical" evidence="14">
    <location>
        <begin position="371"/>
        <end position="391"/>
    </location>
</feature>
<dbReference type="GO" id="GO:0006123">
    <property type="term" value="P:mitochondrial electron transport, cytochrome c to oxygen"/>
    <property type="evidence" value="ECO:0007669"/>
    <property type="project" value="TreeGrafter"/>
</dbReference>
<keyword evidence="10 14" id="KW-1133">Transmembrane helix</keyword>
<dbReference type="InterPro" id="IPR023616">
    <property type="entry name" value="Cyt_c_oxase-like_su1_dom"/>
</dbReference>
<comment type="similarity">
    <text evidence="4 13">Belongs to the heme-copper respiratory oxidase family.</text>
</comment>
<sequence>MFSLTWHRSVGVTYLYLAWATGLNGLSFSMILRSELGSPGSWNLGTQLYLVIVTVHALVMIFFSIMPGLIGGFGNYLYPIVLGAPDLLLGRINNFSYWVLPKSFFFLFLSLIIGSGAGTGWTLYPPLSSEGHPDLSTDMVLVSIHFSGLSSITSSTNFMATGQEMRQGGVALDLISLFSWCINITVFLLVLSLPVLACGVTMNLFDRNMNTGFFNQSKGGSLGMFQHLFWFFGHPEVYVLIAPAFGLVSLACQVMGSKWELFSTKGLIGAVQGIGFVGCLVWAHHMFAIGMDGDSRAYFSSATMVIAIPTGMKVFSWLMSLYGFMFFGSVVLNWAVCFVFLFTLGGMSGLLLSNASLDLYLHDTYYVVAHFHYVLSMGAVVGIFLGIFMFFSNAIRLALQSLLSGAFFKKFFIGVNITFFPLHLGGLQGHPRKYSSHALAYSVWQRVSSVGAWLNMGGLVFFTYIMYEVVASFRLLVWSYMKTMVTCFCYHLSMIGDCFILSLVMKMSLV</sequence>
<dbReference type="GO" id="GO:0004129">
    <property type="term" value="F:cytochrome-c oxidase activity"/>
    <property type="evidence" value="ECO:0007669"/>
    <property type="project" value="UniProtKB-EC"/>
</dbReference>
<organism evidence="16">
    <name type="scientific">Pratylenchus vulnus</name>
    <name type="common">Walnut root-lesion nematode worm</name>
    <dbReference type="NCBI Taxonomy" id="45931"/>
    <lineage>
        <taxon>Eukaryota</taxon>
        <taxon>Metazoa</taxon>
        <taxon>Ecdysozoa</taxon>
        <taxon>Nematoda</taxon>
        <taxon>Chromadorea</taxon>
        <taxon>Rhabditida</taxon>
        <taxon>Tylenchina</taxon>
        <taxon>Tylenchomorpha</taxon>
        <taxon>Tylenchoidea</taxon>
        <taxon>Pratylenchidae</taxon>
        <taxon>Pratylenchinae</taxon>
        <taxon>Pratylenchus</taxon>
    </lineage>
</organism>
<name>M1E1P7_PRAVU</name>
<evidence type="ECO:0000256" key="14">
    <source>
        <dbReference type="SAM" id="Phobius"/>
    </source>
</evidence>
<evidence type="ECO:0000256" key="8">
    <source>
        <dbReference type="ARBA" id="ARBA00022967"/>
    </source>
</evidence>
<dbReference type="Gene3D" id="1.20.210.10">
    <property type="entry name" value="Cytochrome c oxidase-like, subunit I domain"/>
    <property type="match status" value="1"/>
</dbReference>
<protein>
    <recommendedName>
        <fullName evidence="5 13">Cytochrome c oxidase subunit 1</fullName>
        <ecNumber evidence="13">7.1.1.9</ecNumber>
    </recommendedName>
</protein>
<feature type="transmembrane region" description="Helical" evidence="14">
    <location>
        <begin position="330"/>
        <end position="351"/>
    </location>
</feature>
<evidence type="ECO:0000256" key="6">
    <source>
        <dbReference type="ARBA" id="ARBA00022660"/>
    </source>
</evidence>
<keyword evidence="7 13" id="KW-0812">Transmembrane</keyword>
<keyword evidence="13" id="KW-0479">Metal-binding</keyword>
<dbReference type="UniPathway" id="UPA00705"/>